<evidence type="ECO:0000256" key="8">
    <source>
        <dbReference type="ARBA" id="ARBA00023170"/>
    </source>
</evidence>
<evidence type="ECO:0000256" key="6">
    <source>
        <dbReference type="ARBA" id="ARBA00022777"/>
    </source>
</evidence>
<dbReference type="GO" id="GO:0004674">
    <property type="term" value="F:protein serine/threonine kinase activity"/>
    <property type="evidence" value="ECO:0007669"/>
    <property type="project" value="UniProtKB-KW"/>
</dbReference>
<dbReference type="PROSITE" id="PS51473">
    <property type="entry name" value="GNK2"/>
    <property type="match status" value="1"/>
</dbReference>
<dbReference type="Proteomes" id="UP000327157">
    <property type="component" value="Unassembled WGS sequence"/>
</dbReference>
<dbReference type="OrthoDB" id="4062651at2759"/>
<keyword evidence="10" id="KW-0472">Membrane</keyword>
<feature type="transmembrane region" description="Helical" evidence="10">
    <location>
        <begin position="6"/>
        <end position="24"/>
    </location>
</feature>
<keyword evidence="10" id="KW-1133">Transmembrane helix</keyword>
<dbReference type="Pfam" id="PF01657">
    <property type="entry name" value="Stress-antifung"/>
    <property type="match status" value="1"/>
</dbReference>
<keyword evidence="7" id="KW-0067">ATP-binding</keyword>
<keyword evidence="4" id="KW-0677">Repeat</keyword>
<keyword evidence="2" id="KW-0808">Transferase</keyword>
<sequence>MQFLALYAPYFLFISCILQIYYPAKARPVFELFYVTSMGQINNVVYGLVQCRGDLSKIDCQACANKTATEIGQLCFSQKEASVGYINCSLQFSDRRFFSTFDSFPRVNLHDVQTATDPNVSTKAASDPSKFAIGVTSYKDFNDIHGMTQAVRYLRYEIYSFFQSPLQHPPPAAASSPLPSLLEPNSSTTSGTNKTSPGKKKISKTIIIIVIPLLVGVCDTHKLRLLFAVEKDQAKWIATGNFSYKLGEGGFGPVYKVSQINMVIPSQFRQNFFYVLMWHITRSHKSIKYSYMNLKYLNNKKQFLFLILGTICDKNLLEIIIGRKNSSFCTFSNLQSYGTSLELLDPSVGDWWPRYEVLKCIHIGLLRVQEALVERPTMSEVVMMLNSYTTN</sequence>
<evidence type="ECO:0000256" key="3">
    <source>
        <dbReference type="ARBA" id="ARBA00022729"/>
    </source>
</evidence>
<dbReference type="EMBL" id="SMOL01000079">
    <property type="protein sequence ID" value="KAB2634284.1"/>
    <property type="molecule type" value="Genomic_DNA"/>
</dbReference>
<dbReference type="InterPro" id="IPR052059">
    <property type="entry name" value="CR_Ser/Thr_kinase"/>
</dbReference>
<keyword evidence="1" id="KW-0723">Serine/threonine-protein kinase</keyword>
<reference evidence="12 13" key="1">
    <citation type="submission" date="2019-09" db="EMBL/GenBank/DDBJ databases">
        <authorList>
            <person name="Ou C."/>
        </authorList>
    </citation>
    <scope>NUCLEOTIDE SEQUENCE [LARGE SCALE GENOMIC DNA]</scope>
    <source>
        <strain evidence="12">S2</strain>
        <tissue evidence="12">Leaf</tissue>
    </source>
</reference>
<dbReference type="CDD" id="cd23509">
    <property type="entry name" value="Gnk2-like"/>
    <property type="match status" value="1"/>
</dbReference>
<evidence type="ECO:0000313" key="12">
    <source>
        <dbReference type="EMBL" id="KAB2634284.1"/>
    </source>
</evidence>
<proteinExistence type="predicted"/>
<evidence type="ECO:0000256" key="9">
    <source>
        <dbReference type="SAM" id="MobiDB-lite"/>
    </source>
</evidence>
<evidence type="ECO:0000256" key="1">
    <source>
        <dbReference type="ARBA" id="ARBA00022527"/>
    </source>
</evidence>
<evidence type="ECO:0000256" key="4">
    <source>
        <dbReference type="ARBA" id="ARBA00022737"/>
    </source>
</evidence>
<evidence type="ECO:0000256" key="2">
    <source>
        <dbReference type="ARBA" id="ARBA00022679"/>
    </source>
</evidence>
<dbReference type="AlphaFoldDB" id="A0A5N5IG26"/>
<evidence type="ECO:0000256" key="10">
    <source>
        <dbReference type="SAM" id="Phobius"/>
    </source>
</evidence>
<gene>
    <name evidence="12" type="ORF">D8674_041104</name>
</gene>
<feature type="domain" description="Gnk2-homologous" evidence="11">
    <location>
        <begin position="1"/>
        <end position="97"/>
    </location>
</feature>
<feature type="region of interest" description="Disordered" evidence="9">
    <location>
        <begin position="170"/>
        <end position="198"/>
    </location>
</feature>
<protein>
    <submittedName>
        <fullName evidence="12">Cysteine-rich receptor-like protein kinase 10</fullName>
    </submittedName>
</protein>
<name>A0A5N5IG26_9ROSA</name>
<organism evidence="12 13">
    <name type="scientific">Pyrus ussuriensis x Pyrus communis</name>
    <dbReference type="NCBI Taxonomy" id="2448454"/>
    <lineage>
        <taxon>Eukaryota</taxon>
        <taxon>Viridiplantae</taxon>
        <taxon>Streptophyta</taxon>
        <taxon>Embryophyta</taxon>
        <taxon>Tracheophyta</taxon>
        <taxon>Spermatophyta</taxon>
        <taxon>Magnoliopsida</taxon>
        <taxon>eudicotyledons</taxon>
        <taxon>Gunneridae</taxon>
        <taxon>Pentapetalae</taxon>
        <taxon>rosids</taxon>
        <taxon>fabids</taxon>
        <taxon>Rosales</taxon>
        <taxon>Rosaceae</taxon>
        <taxon>Amygdaloideae</taxon>
        <taxon>Maleae</taxon>
        <taxon>Pyrus</taxon>
    </lineage>
</organism>
<keyword evidence="13" id="KW-1185">Reference proteome</keyword>
<dbReference type="InterPro" id="IPR002902">
    <property type="entry name" value="GNK2"/>
</dbReference>
<evidence type="ECO:0000259" key="11">
    <source>
        <dbReference type="PROSITE" id="PS51473"/>
    </source>
</evidence>
<dbReference type="Gene3D" id="3.30.430.20">
    <property type="entry name" value="Gnk2 domain, C-X8-C-X2-C motif"/>
    <property type="match status" value="1"/>
</dbReference>
<reference evidence="12 13" key="2">
    <citation type="submission" date="2019-11" db="EMBL/GenBank/DDBJ databases">
        <title>A de novo genome assembly of a pear dwarfing rootstock.</title>
        <authorList>
            <person name="Wang F."/>
            <person name="Wang J."/>
            <person name="Li S."/>
            <person name="Zhang Y."/>
            <person name="Fang M."/>
            <person name="Ma L."/>
            <person name="Zhao Y."/>
            <person name="Jiang S."/>
        </authorList>
    </citation>
    <scope>NUCLEOTIDE SEQUENCE [LARGE SCALE GENOMIC DNA]</scope>
    <source>
        <strain evidence="12">S2</strain>
        <tissue evidence="12">Leaf</tissue>
    </source>
</reference>
<evidence type="ECO:0000256" key="7">
    <source>
        <dbReference type="ARBA" id="ARBA00022840"/>
    </source>
</evidence>
<keyword evidence="3" id="KW-0732">Signal</keyword>
<accession>A0A5N5IG26</accession>
<dbReference type="InterPro" id="IPR038408">
    <property type="entry name" value="GNK2_sf"/>
</dbReference>
<dbReference type="PANTHER" id="PTHR47973">
    <property type="entry name" value="CYSTEINE-RICH RECEPTOR-LIKE PROTEIN KINASE 3"/>
    <property type="match status" value="1"/>
</dbReference>
<comment type="caution">
    <text evidence="12">The sequence shown here is derived from an EMBL/GenBank/DDBJ whole genome shotgun (WGS) entry which is preliminary data.</text>
</comment>
<keyword evidence="6 12" id="KW-0418">Kinase</keyword>
<keyword evidence="5" id="KW-0547">Nucleotide-binding</keyword>
<evidence type="ECO:0000313" key="13">
    <source>
        <dbReference type="Proteomes" id="UP000327157"/>
    </source>
</evidence>
<keyword evidence="10" id="KW-0812">Transmembrane</keyword>
<keyword evidence="8 12" id="KW-0675">Receptor</keyword>
<dbReference type="GO" id="GO:0005524">
    <property type="term" value="F:ATP binding"/>
    <property type="evidence" value="ECO:0007669"/>
    <property type="project" value="UniProtKB-KW"/>
</dbReference>
<evidence type="ECO:0000256" key="5">
    <source>
        <dbReference type="ARBA" id="ARBA00022741"/>
    </source>
</evidence>
<feature type="compositionally biased region" description="Low complexity" evidence="9">
    <location>
        <begin position="173"/>
        <end position="196"/>
    </location>
</feature>